<evidence type="ECO:0000313" key="5">
    <source>
        <dbReference type="Proteomes" id="UP001303046"/>
    </source>
</evidence>
<feature type="compositionally biased region" description="Polar residues" evidence="2">
    <location>
        <begin position="176"/>
        <end position="191"/>
    </location>
</feature>
<feature type="domain" description="Cerebral cavernous malformations 2 harmonin-homology" evidence="3">
    <location>
        <begin position="190"/>
        <end position="274"/>
    </location>
</feature>
<reference evidence="4 5" key="1">
    <citation type="submission" date="2023-08" db="EMBL/GenBank/DDBJ databases">
        <title>A Necator americanus chromosomal reference genome.</title>
        <authorList>
            <person name="Ilik V."/>
            <person name="Petrzelkova K.J."/>
            <person name="Pardy F."/>
            <person name="Fuh T."/>
            <person name="Niatou-Singa F.S."/>
            <person name="Gouil Q."/>
            <person name="Baker L."/>
            <person name="Ritchie M.E."/>
            <person name="Jex A.R."/>
            <person name="Gazzola D."/>
            <person name="Li H."/>
            <person name="Toshio Fujiwara R."/>
            <person name="Zhan B."/>
            <person name="Aroian R.V."/>
            <person name="Pafco B."/>
            <person name="Schwarz E.M."/>
        </authorList>
    </citation>
    <scope>NUCLEOTIDE SEQUENCE [LARGE SCALE GENOMIC DNA]</scope>
    <source>
        <strain evidence="4 5">Aroian</strain>
        <tissue evidence="4">Whole animal</tissue>
    </source>
</reference>
<dbReference type="InterPro" id="IPR011993">
    <property type="entry name" value="PH-like_dom_sf"/>
</dbReference>
<evidence type="ECO:0000313" key="4">
    <source>
        <dbReference type="EMBL" id="KAK6750627.1"/>
    </source>
</evidence>
<feature type="region of interest" description="Disordered" evidence="2">
    <location>
        <begin position="154"/>
        <end position="191"/>
    </location>
</feature>
<organism evidence="4 5">
    <name type="scientific">Necator americanus</name>
    <name type="common">Human hookworm</name>
    <dbReference type="NCBI Taxonomy" id="51031"/>
    <lineage>
        <taxon>Eukaryota</taxon>
        <taxon>Metazoa</taxon>
        <taxon>Ecdysozoa</taxon>
        <taxon>Nematoda</taxon>
        <taxon>Chromadorea</taxon>
        <taxon>Rhabditida</taxon>
        <taxon>Rhabditina</taxon>
        <taxon>Rhabditomorpha</taxon>
        <taxon>Strongyloidea</taxon>
        <taxon>Ancylostomatidae</taxon>
        <taxon>Bunostominae</taxon>
        <taxon>Necator</taxon>
    </lineage>
</organism>
<dbReference type="PANTHER" id="PTHR21642">
    <property type="entry name" value="CEREBRAL CAVERNOUS MALFORMATIONS PROTEIN 2 HOMOLOG"/>
    <property type="match status" value="1"/>
</dbReference>
<comment type="caution">
    <text evidence="4">The sequence shown here is derived from an EMBL/GenBank/DDBJ whole genome shotgun (WGS) entry which is preliminary data.</text>
</comment>
<accession>A0ABR1DJT3</accession>
<evidence type="ECO:0000256" key="1">
    <source>
        <dbReference type="ARBA" id="ARBA00010822"/>
    </source>
</evidence>
<evidence type="ECO:0000256" key="2">
    <source>
        <dbReference type="SAM" id="MobiDB-lite"/>
    </source>
</evidence>
<comment type="similarity">
    <text evidence="1">Belongs to the CCM2 family.</text>
</comment>
<gene>
    <name evidence="4" type="primary">Necator_chrIV.g15837</name>
    <name evidence="4" type="ORF">RB195_002542</name>
</gene>
<evidence type="ECO:0000259" key="3">
    <source>
        <dbReference type="Pfam" id="PF16545"/>
    </source>
</evidence>
<dbReference type="InterPro" id="IPR026159">
    <property type="entry name" value="Malcavernin"/>
</dbReference>
<sequence length="279" mass="31229">MNQRAEDAEFDVAYAGVISDVSFVSIDPSGRSDLLKIIDQAQSSGSIAPMHCLQPDSHRISIARHHVHVKAAASQQIELRVPLHIIASIGYIQEDSIHIICINIGPDPRNRQVRDLVVLVAPNKIVSEDVCNVLNSRFQAVYREAVVSLTDRKSFKSSFPPPTSQNSAGRGRGSLPQESAETKTSLYTTSDSNNDAVSEYLALASSSLNEMEFREYAELLHRSKHGELPLRELAHKLMELFGPRRKHLLTRLHLLIRDEDQSEFREFLELHNITDSDSV</sequence>
<dbReference type="EMBL" id="JAVFWL010000004">
    <property type="protein sequence ID" value="KAK6750627.1"/>
    <property type="molecule type" value="Genomic_DNA"/>
</dbReference>
<keyword evidence="5" id="KW-1185">Reference proteome</keyword>
<dbReference type="PANTHER" id="PTHR21642:SF6">
    <property type="entry name" value="CEREBRAL CAVERNOUS MALFORMATIONS 2 HARMONIN-HOMOLOGY DOMAIN-CONTAINING PROTEIN"/>
    <property type="match status" value="1"/>
</dbReference>
<proteinExistence type="inferred from homology"/>
<dbReference type="Pfam" id="PF16545">
    <property type="entry name" value="CCM2_C"/>
    <property type="match status" value="1"/>
</dbReference>
<protein>
    <recommendedName>
        <fullName evidence="3">Cerebral cavernous malformations 2 harmonin-homology domain-containing protein</fullName>
    </recommendedName>
</protein>
<dbReference type="Proteomes" id="UP001303046">
    <property type="component" value="Unassembled WGS sequence"/>
</dbReference>
<dbReference type="Gene3D" id="2.30.29.30">
    <property type="entry name" value="Pleckstrin-homology domain (PH domain)/Phosphotyrosine-binding domain (PTB)"/>
    <property type="match status" value="1"/>
</dbReference>
<dbReference type="InterPro" id="IPR032375">
    <property type="entry name" value="CCM2_C"/>
</dbReference>
<name>A0ABR1DJT3_NECAM</name>
<dbReference type="Gene3D" id="1.20.1160.20">
    <property type="match status" value="1"/>
</dbReference>